<organism evidence="8">
    <name type="scientific">hydrocarbon metagenome</name>
    <dbReference type="NCBI Taxonomy" id="938273"/>
    <lineage>
        <taxon>unclassified sequences</taxon>
        <taxon>metagenomes</taxon>
        <taxon>ecological metagenomes</taxon>
    </lineage>
</organism>
<dbReference type="GO" id="GO:0003735">
    <property type="term" value="F:structural constituent of ribosome"/>
    <property type="evidence" value="ECO:0007669"/>
    <property type="project" value="InterPro"/>
</dbReference>
<dbReference type="NCBIfam" id="NF007176">
    <property type="entry name" value="PRK09607.1"/>
    <property type="match status" value="1"/>
</dbReference>
<dbReference type="InterPro" id="IPR018102">
    <property type="entry name" value="Ribosomal_uS11_CS"/>
</dbReference>
<dbReference type="PANTHER" id="PTHR11759">
    <property type="entry name" value="40S RIBOSOMAL PROTEIN S14/30S RIBOSOMAL PROTEIN S11"/>
    <property type="match status" value="1"/>
</dbReference>
<proteinExistence type="inferred from homology"/>
<reference evidence="8" key="1">
    <citation type="journal article" date="2015" name="Proc. Natl. Acad. Sci. U.S.A.">
        <title>Networks of energetic and metabolic interactions define dynamics in microbial communities.</title>
        <authorList>
            <person name="Embree M."/>
            <person name="Liu J.K."/>
            <person name="Al-Bassam M.M."/>
            <person name="Zengler K."/>
        </authorList>
    </citation>
    <scope>NUCLEOTIDE SEQUENCE</scope>
</reference>
<gene>
    <name evidence="8" type="ORF">ASZ90_012352</name>
</gene>
<dbReference type="FunFam" id="3.30.420.80:FF:000007">
    <property type="entry name" value="30S ribosomal protein S11"/>
    <property type="match status" value="1"/>
</dbReference>
<name>A0A0W8FAN6_9ZZZZ</name>
<evidence type="ECO:0000256" key="2">
    <source>
        <dbReference type="ARBA" id="ARBA00011458"/>
    </source>
</evidence>
<dbReference type="GO" id="GO:1990904">
    <property type="term" value="C:ribonucleoprotein complex"/>
    <property type="evidence" value="ECO:0007669"/>
    <property type="project" value="UniProtKB-KW"/>
</dbReference>
<dbReference type="Pfam" id="PF00411">
    <property type="entry name" value="Ribosomal_S11"/>
    <property type="match status" value="1"/>
</dbReference>
<dbReference type="GO" id="GO:0019843">
    <property type="term" value="F:rRNA binding"/>
    <property type="evidence" value="ECO:0007669"/>
    <property type="project" value="UniProtKB-KW"/>
</dbReference>
<accession>A0A0W8FAN6</accession>
<dbReference type="InterPro" id="IPR019961">
    <property type="entry name" value="Ribosomal_uS11_archaeal"/>
</dbReference>
<comment type="similarity">
    <text evidence="1">Belongs to the universal ribosomal protein uS11 family.</text>
</comment>
<dbReference type="HAMAP" id="MF_01310">
    <property type="entry name" value="Ribosomal_uS11"/>
    <property type="match status" value="1"/>
</dbReference>
<evidence type="ECO:0000313" key="8">
    <source>
        <dbReference type="EMBL" id="KUG17958.1"/>
    </source>
</evidence>
<dbReference type="PROSITE" id="PS00054">
    <property type="entry name" value="RIBOSOMAL_S11"/>
    <property type="match status" value="1"/>
</dbReference>
<comment type="subunit">
    <text evidence="2">Part of the 30S ribosomal subunit.</text>
</comment>
<dbReference type="NCBIfam" id="TIGR03628">
    <property type="entry name" value="arch_S11P"/>
    <property type="match status" value="1"/>
</dbReference>
<keyword evidence="3" id="KW-0699">rRNA-binding</keyword>
<dbReference type="EMBL" id="LNQE01001410">
    <property type="protein sequence ID" value="KUG17958.1"/>
    <property type="molecule type" value="Genomic_DNA"/>
</dbReference>
<evidence type="ECO:0000256" key="4">
    <source>
        <dbReference type="ARBA" id="ARBA00022884"/>
    </source>
</evidence>
<evidence type="ECO:0000256" key="3">
    <source>
        <dbReference type="ARBA" id="ARBA00022730"/>
    </source>
</evidence>
<dbReference type="GO" id="GO:0006412">
    <property type="term" value="P:translation"/>
    <property type="evidence" value="ECO:0007669"/>
    <property type="project" value="InterPro"/>
</dbReference>
<evidence type="ECO:0000256" key="6">
    <source>
        <dbReference type="ARBA" id="ARBA00023274"/>
    </source>
</evidence>
<sequence length="129" mass="13528">MAEGKWGIAHIFSSFNNTIITITDQTGAETLAKISGGMVVKAARDESSPYTAMQMAMQVADAVKDKGIVGVHVKVRAPGGNQQRSPGPGAQAAIRALARAGLRIGRIEDATPIPHDGTKPRGGKRGRRV</sequence>
<keyword evidence="6" id="KW-0687">Ribonucleoprotein</keyword>
<evidence type="ECO:0000256" key="1">
    <source>
        <dbReference type="ARBA" id="ARBA00006194"/>
    </source>
</evidence>
<feature type="region of interest" description="Disordered" evidence="7">
    <location>
        <begin position="105"/>
        <end position="129"/>
    </location>
</feature>
<comment type="caution">
    <text evidence="8">The sequence shown here is derived from an EMBL/GenBank/DDBJ whole genome shotgun (WGS) entry which is preliminary data.</text>
</comment>
<dbReference type="PIRSF" id="PIRSF002131">
    <property type="entry name" value="Ribosomal_S11"/>
    <property type="match status" value="1"/>
</dbReference>
<dbReference type="InterPro" id="IPR001971">
    <property type="entry name" value="Ribosomal_uS11"/>
</dbReference>
<dbReference type="GO" id="GO:0005840">
    <property type="term" value="C:ribosome"/>
    <property type="evidence" value="ECO:0007669"/>
    <property type="project" value="UniProtKB-KW"/>
</dbReference>
<dbReference type="AlphaFoldDB" id="A0A0W8FAN6"/>
<evidence type="ECO:0000256" key="7">
    <source>
        <dbReference type="SAM" id="MobiDB-lite"/>
    </source>
</evidence>
<evidence type="ECO:0000256" key="5">
    <source>
        <dbReference type="ARBA" id="ARBA00022980"/>
    </source>
</evidence>
<dbReference type="SUPFAM" id="SSF53137">
    <property type="entry name" value="Translational machinery components"/>
    <property type="match status" value="1"/>
</dbReference>
<protein>
    <submittedName>
        <fullName evidence="8">Ssu ribosomal protein s14e (S11p)</fullName>
    </submittedName>
</protein>
<keyword evidence="5 8" id="KW-0689">Ribosomal protein</keyword>
<keyword evidence="4" id="KW-0694">RNA-binding</keyword>
<dbReference type="Gene3D" id="3.30.420.80">
    <property type="entry name" value="Ribosomal protein S11"/>
    <property type="match status" value="1"/>
</dbReference>
<dbReference type="InterPro" id="IPR036967">
    <property type="entry name" value="Ribosomal_uS11_sf"/>
</dbReference>